<protein>
    <recommendedName>
        <fullName evidence="5">Ketoreductase domain-containing protein</fullName>
    </recommendedName>
</protein>
<evidence type="ECO:0000256" key="1">
    <source>
        <dbReference type="ARBA" id="ARBA00006484"/>
    </source>
</evidence>
<dbReference type="PROSITE" id="PS00061">
    <property type="entry name" value="ADH_SHORT"/>
    <property type="match status" value="1"/>
</dbReference>
<dbReference type="Pfam" id="PF13561">
    <property type="entry name" value="adh_short_C2"/>
    <property type="match status" value="1"/>
</dbReference>
<dbReference type="EMBL" id="MVBO01000286">
    <property type="protein sequence ID" value="OZJ01610.1"/>
    <property type="molecule type" value="Genomic_DNA"/>
</dbReference>
<dbReference type="Proteomes" id="UP000242875">
    <property type="component" value="Unassembled WGS sequence"/>
</dbReference>
<dbReference type="GO" id="GO:0016491">
    <property type="term" value="F:oxidoreductase activity"/>
    <property type="evidence" value="ECO:0007669"/>
    <property type="project" value="UniProtKB-KW"/>
</dbReference>
<evidence type="ECO:0000259" key="5">
    <source>
        <dbReference type="SMART" id="SM00822"/>
    </source>
</evidence>
<dbReference type="PANTHER" id="PTHR24321:SF8">
    <property type="entry name" value="ESTRADIOL 17-BETA-DEHYDROGENASE 8-RELATED"/>
    <property type="match status" value="1"/>
</dbReference>
<sequence>MRSVLITGGAGGIGLGIALHLHFKQLARVSILDKQHLADAQHLFCSKAGFDAERALFLSCDIADEAQVKAAVAKTNHTFGGIDCVINNAADQSTFGTSFEDLSLDRFMQTLTVNVGGTFAVTQAALPSLKRAAQGPYGASVINLSSTRAFQSERDTEAYSTSKGAITSLTHALAASLSPYHIRVNAIAPGWIDVRELQWRSGEVEPLSKEDHEQHWVGRVGTAQDVAHMACFLMDQEASGFMTGHTLPVDGGMTKKMMYVE</sequence>
<accession>A0A261XTD0</accession>
<dbReference type="Gene3D" id="3.40.50.720">
    <property type="entry name" value="NAD(P)-binding Rossmann-like Domain"/>
    <property type="match status" value="1"/>
</dbReference>
<proteinExistence type="inferred from homology"/>
<dbReference type="PANTHER" id="PTHR24321">
    <property type="entry name" value="DEHYDROGENASES, SHORT CHAIN"/>
    <property type="match status" value="1"/>
</dbReference>
<evidence type="ECO:0000256" key="2">
    <source>
        <dbReference type="ARBA" id="ARBA00022857"/>
    </source>
</evidence>
<dbReference type="InterPro" id="IPR057326">
    <property type="entry name" value="KR_dom"/>
</dbReference>
<keyword evidence="4" id="KW-0520">NAD</keyword>
<dbReference type="InterPro" id="IPR020904">
    <property type="entry name" value="Sc_DH/Rdtase_CS"/>
</dbReference>
<evidence type="ECO:0000256" key="3">
    <source>
        <dbReference type="ARBA" id="ARBA00023002"/>
    </source>
</evidence>
<comment type="similarity">
    <text evidence="1">Belongs to the short-chain dehydrogenases/reductases (SDR) family.</text>
</comment>
<evidence type="ECO:0000313" key="7">
    <source>
        <dbReference type="Proteomes" id="UP000242875"/>
    </source>
</evidence>
<dbReference type="PRINTS" id="PR00080">
    <property type="entry name" value="SDRFAMILY"/>
</dbReference>
<dbReference type="InterPro" id="IPR002347">
    <property type="entry name" value="SDR_fam"/>
</dbReference>
<reference evidence="6 7" key="1">
    <citation type="journal article" date="2017" name="Mycologia">
        <title>Bifiguratus adelaidae, gen. et sp. nov., a new member of Mucoromycotina in endophytic and soil-dwelling habitats.</title>
        <authorList>
            <person name="Torres-Cruz T.J."/>
            <person name="Billingsley Tobias T.L."/>
            <person name="Almatruk M."/>
            <person name="Hesse C."/>
            <person name="Kuske C.R."/>
            <person name="Desiro A."/>
            <person name="Benucci G.M."/>
            <person name="Bonito G."/>
            <person name="Stajich J.E."/>
            <person name="Dunlap C."/>
            <person name="Arnold A.E."/>
            <person name="Porras-Alfaro A."/>
        </authorList>
    </citation>
    <scope>NUCLEOTIDE SEQUENCE [LARGE SCALE GENOMIC DNA]</scope>
    <source>
        <strain evidence="6 7">AZ0501</strain>
    </source>
</reference>
<gene>
    <name evidence="6" type="ORF">BZG36_05332</name>
</gene>
<evidence type="ECO:0000256" key="4">
    <source>
        <dbReference type="ARBA" id="ARBA00023027"/>
    </source>
</evidence>
<feature type="domain" description="Ketoreductase" evidence="5">
    <location>
        <begin position="2"/>
        <end position="202"/>
    </location>
</feature>
<dbReference type="FunFam" id="3.40.50.720:FF:000084">
    <property type="entry name" value="Short-chain dehydrogenase reductase"/>
    <property type="match status" value="1"/>
</dbReference>
<organism evidence="6 7">
    <name type="scientific">Bifiguratus adelaidae</name>
    <dbReference type="NCBI Taxonomy" id="1938954"/>
    <lineage>
        <taxon>Eukaryota</taxon>
        <taxon>Fungi</taxon>
        <taxon>Fungi incertae sedis</taxon>
        <taxon>Mucoromycota</taxon>
        <taxon>Mucoromycotina</taxon>
        <taxon>Endogonomycetes</taxon>
        <taxon>Endogonales</taxon>
        <taxon>Endogonales incertae sedis</taxon>
        <taxon>Bifiguratus</taxon>
    </lineage>
</organism>
<dbReference type="SUPFAM" id="SSF51735">
    <property type="entry name" value="NAD(P)-binding Rossmann-fold domains"/>
    <property type="match status" value="1"/>
</dbReference>
<dbReference type="PRINTS" id="PR00081">
    <property type="entry name" value="GDHRDH"/>
</dbReference>
<dbReference type="OrthoDB" id="5840532at2759"/>
<keyword evidence="7" id="KW-1185">Reference proteome</keyword>
<keyword evidence="3" id="KW-0560">Oxidoreductase</keyword>
<dbReference type="InterPro" id="IPR036291">
    <property type="entry name" value="NAD(P)-bd_dom_sf"/>
</dbReference>
<dbReference type="SMART" id="SM00822">
    <property type="entry name" value="PKS_KR"/>
    <property type="match status" value="1"/>
</dbReference>
<dbReference type="AlphaFoldDB" id="A0A261XTD0"/>
<name>A0A261XTD0_9FUNG</name>
<comment type="caution">
    <text evidence="6">The sequence shown here is derived from an EMBL/GenBank/DDBJ whole genome shotgun (WGS) entry which is preliminary data.</text>
</comment>
<keyword evidence="2" id="KW-0521">NADP</keyword>
<evidence type="ECO:0000313" key="6">
    <source>
        <dbReference type="EMBL" id="OZJ01610.1"/>
    </source>
</evidence>